<dbReference type="HOGENOM" id="CLU_051638_5_1_5"/>
<name>B8ISQ4_METNO</name>
<evidence type="ECO:0000313" key="1">
    <source>
        <dbReference type="EMBL" id="ACL60703.1"/>
    </source>
</evidence>
<dbReference type="PANTHER" id="PTHR23416:SF78">
    <property type="entry name" value="LIPOPOLYSACCHARIDE BIOSYNTHESIS O-ACETYL TRANSFERASE WBBJ-RELATED"/>
    <property type="match status" value="1"/>
</dbReference>
<dbReference type="GO" id="GO:0016740">
    <property type="term" value="F:transferase activity"/>
    <property type="evidence" value="ECO:0007669"/>
    <property type="project" value="UniProtKB-KW"/>
</dbReference>
<sequence length="200" mass="22403">MKLPDRLFDRVIVPLLRRREFESRYLRREFAARYGIEVGLYSYGCFDRWRIPPGTRIGRYCSFAKTVRLLNANHPIDALSTHPFLYDPAFGVVSESRVSACRIEVEDDVWFGHNATVAPGVSRIGRGAIIGTGAVVTRDVPPYAVVVGVPGRVARLRFEPETIARIEASGWWRLDRAALRDLIAREPDLLGPTGPRVAAA</sequence>
<organism evidence="1 2">
    <name type="scientific">Methylobacterium nodulans (strain LMG 21967 / CNCM I-2342 / ORS 2060)</name>
    <dbReference type="NCBI Taxonomy" id="460265"/>
    <lineage>
        <taxon>Bacteria</taxon>
        <taxon>Pseudomonadati</taxon>
        <taxon>Pseudomonadota</taxon>
        <taxon>Alphaproteobacteria</taxon>
        <taxon>Hyphomicrobiales</taxon>
        <taxon>Methylobacteriaceae</taxon>
        <taxon>Methylobacterium</taxon>
    </lineage>
</organism>
<protein>
    <submittedName>
        <fullName evidence="1">Chloramphenicol acetyltransferase</fullName>
    </submittedName>
</protein>
<dbReference type="InterPro" id="IPR011004">
    <property type="entry name" value="Trimer_LpxA-like_sf"/>
</dbReference>
<gene>
    <name evidence="1" type="ordered locus">Mnod_5875</name>
</gene>
<dbReference type="RefSeq" id="WP_015932301.1">
    <property type="nucleotide sequence ID" value="NC_011894.1"/>
</dbReference>
<accession>B8ISQ4</accession>
<dbReference type="AlphaFoldDB" id="B8ISQ4"/>
<dbReference type="PANTHER" id="PTHR23416">
    <property type="entry name" value="SIALIC ACID SYNTHASE-RELATED"/>
    <property type="match status" value="1"/>
</dbReference>
<dbReference type="Gene3D" id="2.160.10.10">
    <property type="entry name" value="Hexapeptide repeat proteins"/>
    <property type="match status" value="1"/>
</dbReference>
<dbReference type="CDD" id="cd03349">
    <property type="entry name" value="LbH_XAT"/>
    <property type="match status" value="1"/>
</dbReference>
<dbReference type="STRING" id="460265.Mnod_5875"/>
<dbReference type="InterPro" id="IPR051159">
    <property type="entry name" value="Hexapeptide_acetyltransf"/>
</dbReference>
<keyword evidence="2" id="KW-1185">Reference proteome</keyword>
<reference evidence="1 2" key="1">
    <citation type="submission" date="2009-01" db="EMBL/GenBank/DDBJ databases">
        <title>Complete sequence of chromosome of Methylobacterium nodulans ORS 2060.</title>
        <authorList>
            <consortium name="US DOE Joint Genome Institute"/>
            <person name="Lucas S."/>
            <person name="Copeland A."/>
            <person name="Lapidus A."/>
            <person name="Glavina del Rio T."/>
            <person name="Dalin E."/>
            <person name="Tice H."/>
            <person name="Bruce D."/>
            <person name="Goodwin L."/>
            <person name="Pitluck S."/>
            <person name="Sims D."/>
            <person name="Brettin T."/>
            <person name="Detter J.C."/>
            <person name="Han C."/>
            <person name="Larimer F."/>
            <person name="Land M."/>
            <person name="Hauser L."/>
            <person name="Kyrpides N."/>
            <person name="Ivanova N."/>
            <person name="Marx C.J."/>
            <person name="Richardson P."/>
        </authorList>
    </citation>
    <scope>NUCLEOTIDE SEQUENCE [LARGE SCALE GENOMIC DNA]</scope>
    <source>
        <strain evidence="2">LMG 21967 / CNCM I-2342 / ORS 2060</strain>
    </source>
</reference>
<keyword evidence="1" id="KW-0808">Transferase</keyword>
<evidence type="ECO:0000313" key="2">
    <source>
        <dbReference type="Proteomes" id="UP000008207"/>
    </source>
</evidence>
<proteinExistence type="predicted"/>
<dbReference type="eggNOG" id="COG0110">
    <property type="taxonomic scope" value="Bacteria"/>
</dbReference>
<dbReference type="Proteomes" id="UP000008207">
    <property type="component" value="Chromosome"/>
</dbReference>
<dbReference type="EMBL" id="CP001349">
    <property type="protein sequence ID" value="ACL60703.1"/>
    <property type="molecule type" value="Genomic_DNA"/>
</dbReference>
<dbReference type="SUPFAM" id="SSF51161">
    <property type="entry name" value="Trimeric LpxA-like enzymes"/>
    <property type="match status" value="1"/>
</dbReference>
<dbReference type="KEGG" id="mno:Mnod_5875"/>